<dbReference type="GO" id="GO:0004673">
    <property type="term" value="F:protein histidine kinase activity"/>
    <property type="evidence" value="ECO:0007669"/>
    <property type="project" value="UniProtKB-EC"/>
</dbReference>
<proteinExistence type="predicted"/>
<dbReference type="EMBL" id="FOXP01000005">
    <property type="protein sequence ID" value="SFP67654.1"/>
    <property type="molecule type" value="Genomic_DNA"/>
</dbReference>
<dbReference type="InterPro" id="IPR036890">
    <property type="entry name" value="HATPase_C_sf"/>
</dbReference>
<evidence type="ECO:0000256" key="3">
    <source>
        <dbReference type="ARBA" id="ARBA00022553"/>
    </source>
</evidence>
<evidence type="ECO:0000256" key="7">
    <source>
        <dbReference type="ARBA" id="ARBA00022840"/>
    </source>
</evidence>
<dbReference type="Gene3D" id="3.30.565.10">
    <property type="entry name" value="Histidine kinase-like ATPase, C-terminal domain"/>
    <property type="match status" value="1"/>
</dbReference>
<dbReference type="SUPFAM" id="SSF55781">
    <property type="entry name" value="GAF domain-like"/>
    <property type="match status" value="2"/>
</dbReference>
<dbReference type="InterPro" id="IPR011102">
    <property type="entry name" value="Sig_transdc_His_kinase_HWE"/>
</dbReference>
<dbReference type="STRING" id="634430.SAMN04488241_10585"/>
<keyword evidence="6 10" id="KW-0418">Kinase</keyword>
<dbReference type="Gene3D" id="3.30.450.20">
    <property type="entry name" value="PAS domain"/>
    <property type="match status" value="1"/>
</dbReference>
<evidence type="ECO:0000256" key="2">
    <source>
        <dbReference type="ARBA" id="ARBA00012438"/>
    </source>
</evidence>
<dbReference type="EC" id="2.7.13.3" evidence="2"/>
<dbReference type="SUPFAM" id="SSF55785">
    <property type="entry name" value="PYP-like sensor domain (PAS domain)"/>
    <property type="match status" value="1"/>
</dbReference>
<accession>A0A1I5SA66</accession>
<evidence type="ECO:0000259" key="9">
    <source>
        <dbReference type="SMART" id="SM00911"/>
    </source>
</evidence>
<reference evidence="10 11" key="1">
    <citation type="submission" date="2016-10" db="EMBL/GenBank/DDBJ databases">
        <authorList>
            <person name="de Groot N.N."/>
        </authorList>
    </citation>
    <scope>NUCLEOTIDE SEQUENCE [LARGE SCALE GENOMIC DNA]</scope>
    <source>
        <strain evidence="10 11">CGMCC 1.9113</strain>
    </source>
</reference>
<keyword evidence="5" id="KW-0547">Nucleotide-binding</keyword>
<feature type="domain" description="GAF" evidence="8">
    <location>
        <begin position="24"/>
        <end position="168"/>
    </location>
</feature>
<sequence>MTGVATGPDAGRSAIDRYAILDTPAEAGFDDLVVLASQCCAAPIAAVGLFATDRQWFKARIGLAERELPIAESICALAVDAPDLFVIPDLAADPRTVGNLLVARDEGARFYAGMPMRDPAGELLGTLIVLDTVPRPHGLSAREADGMRRLARQVTAQLELRRMIDERDGGVARRGGAHQAPPPMHDVLSISERHWRELFEKLSEGFVVGELIRDADGRTVDWRYLDVNDAWSGLMNLSADEAIGRTVRQVLPDAEQWWIDQVASVCDTGLPRTMVRRIGRLRRDYEAHAFQLDGDRFAIIFVEVTDRLQAERRLEALLTLGDRLREASSVAEMTFTAARIVGETLSATRAGFGRIDDVAETMAIERDWTDKGMASIEGVHRFADYGDLLPPLLSGDPLVIDDVRTDPRSAADPAPMLAIGIGALLNMPVRERGRTVAAFLVHDSEPRHWTREELDFLRNVADRVEVGVARLHGEERQRMLNGELSHRLKNTLAMVQAIAGQTLKRVTERDAVASFEQRLGALASAHDVLLGKGWEAADLATVAARVLEVLDGRDRFRIDGPPIELGSRAALSTSLLLHELGTNAVKYGALSVDAGSVAVTWVVNDGVLRLDWREAGGPPAEVPRSHGFGSRLINLGLVGTGGVTVRYEGTGFSATMFAPLTELQQA</sequence>
<dbReference type="Gene3D" id="3.30.450.40">
    <property type="match status" value="2"/>
</dbReference>
<feature type="domain" description="GAF" evidence="8">
    <location>
        <begin position="329"/>
        <end position="478"/>
    </location>
</feature>
<dbReference type="Pfam" id="PF07536">
    <property type="entry name" value="HWE_HK"/>
    <property type="match status" value="1"/>
</dbReference>
<comment type="catalytic activity">
    <reaction evidence="1">
        <text>ATP + protein L-histidine = ADP + protein N-phospho-L-histidine.</text>
        <dbReference type="EC" id="2.7.13.3"/>
    </reaction>
</comment>
<evidence type="ECO:0000256" key="5">
    <source>
        <dbReference type="ARBA" id="ARBA00022741"/>
    </source>
</evidence>
<evidence type="ECO:0000259" key="8">
    <source>
        <dbReference type="SMART" id="SM00065"/>
    </source>
</evidence>
<evidence type="ECO:0000256" key="1">
    <source>
        <dbReference type="ARBA" id="ARBA00000085"/>
    </source>
</evidence>
<name>A0A1I5SA66_9SPHN</name>
<dbReference type="SMART" id="SM00911">
    <property type="entry name" value="HWE_HK"/>
    <property type="match status" value="1"/>
</dbReference>
<dbReference type="InterPro" id="IPR035965">
    <property type="entry name" value="PAS-like_dom_sf"/>
</dbReference>
<organism evidence="10 11">
    <name type="scientific">Sphingomonas rubra</name>
    <dbReference type="NCBI Taxonomy" id="634430"/>
    <lineage>
        <taxon>Bacteria</taxon>
        <taxon>Pseudomonadati</taxon>
        <taxon>Pseudomonadota</taxon>
        <taxon>Alphaproteobacteria</taxon>
        <taxon>Sphingomonadales</taxon>
        <taxon>Sphingomonadaceae</taxon>
        <taxon>Sphingomonas</taxon>
    </lineage>
</organism>
<dbReference type="PANTHER" id="PTHR43102:SF2">
    <property type="entry name" value="GAF DOMAIN-CONTAINING PROTEIN"/>
    <property type="match status" value="1"/>
</dbReference>
<evidence type="ECO:0000313" key="11">
    <source>
        <dbReference type="Proteomes" id="UP000199586"/>
    </source>
</evidence>
<dbReference type="Proteomes" id="UP000199586">
    <property type="component" value="Unassembled WGS sequence"/>
</dbReference>
<protein>
    <recommendedName>
        <fullName evidence="2">histidine kinase</fullName>
        <ecNumber evidence="2">2.7.13.3</ecNumber>
    </recommendedName>
</protein>
<dbReference type="InterPro" id="IPR029016">
    <property type="entry name" value="GAF-like_dom_sf"/>
</dbReference>
<evidence type="ECO:0000256" key="4">
    <source>
        <dbReference type="ARBA" id="ARBA00022679"/>
    </source>
</evidence>
<dbReference type="InterPro" id="IPR003018">
    <property type="entry name" value="GAF"/>
</dbReference>
<gene>
    <name evidence="10" type="ORF">SAMN04488241_10585</name>
</gene>
<evidence type="ECO:0000256" key="6">
    <source>
        <dbReference type="ARBA" id="ARBA00022777"/>
    </source>
</evidence>
<keyword evidence="7" id="KW-0067">ATP-binding</keyword>
<feature type="domain" description="Signal transduction histidine kinase HWE region" evidence="9">
    <location>
        <begin position="483"/>
        <end position="562"/>
    </location>
</feature>
<keyword evidence="11" id="KW-1185">Reference proteome</keyword>
<keyword evidence="4" id="KW-0808">Transferase</keyword>
<evidence type="ECO:0000313" key="10">
    <source>
        <dbReference type="EMBL" id="SFP67654.1"/>
    </source>
</evidence>
<dbReference type="Pfam" id="PF01590">
    <property type="entry name" value="GAF"/>
    <property type="match status" value="2"/>
</dbReference>
<dbReference type="GO" id="GO:0005524">
    <property type="term" value="F:ATP binding"/>
    <property type="evidence" value="ECO:0007669"/>
    <property type="project" value="UniProtKB-KW"/>
</dbReference>
<dbReference type="AlphaFoldDB" id="A0A1I5SA66"/>
<dbReference type="RefSeq" id="WP_177200122.1">
    <property type="nucleotide sequence ID" value="NZ_FOXP01000005.1"/>
</dbReference>
<dbReference type="PANTHER" id="PTHR43102">
    <property type="entry name" value="SLR1143 PROTEIN"/>
    <property type="match status" value="1"/>
</dbReference>
<dbReference type="SMART" id="SM00065">
    <property type="entry name" value="GAF"/>
    <property type="match status" value="2"/>
</dbReference>
<keyword evidence="3" id="KW-0597">Phosphoprotein</keyword>